<evidence type="ECO:0000256" key="1">
    <source>
        <dbReference type="SAM" id="Coils"/>
    </source>
</evidence>
<keyword evidence="1" id="KW-0175">Coiled coil</keyword>
<reference evidence="3" key="1">
    <citation type="submission" date="2021-01" db="EMBL/GenBank/DDBJ databases">
        <title>Diatom-associated Roseobacters Show Island Model of Population Structure.</title>
        <authorList>
            <person name="Qu L."/>
            <person name="Feng X."/>
            <person name="Chen Y."/>
            <person name="Li L."/>
            <person name="Wang X."/>
            <person name="Hu Z."/>
            <person name="Wang H."/>
            <person name="Luo H."/>
        </authorList>
    </citation>
    <scope>NUCLEOTIDE SEQUENCE</scope>
    <source>
        <strain evidence="3">SM26-45</strain>
    </source>
</reference>
<evidence type="ECO:0000256" key="2">
    <source>
        <dbReference type="SAM" id="Phobius"/>
    </source>
</evidence>
<accession>A0A9Q2NS46</accession>
<organism evidence="3 4">
    <name type="scientific">Pseudosulfitobacter pseudonitzschiae</name>
    <dbReference type="NCBI Taxonomy" id="1402135"/>
    <lineage>
        <taxon>Bacteria</taxon>
        <taxon>Pseudomonadati</taxon>
        <taxon>Pseudomonadota</taxon>
        <taxon>Alphaproteobacteria</taxon>
        <taxon>Rhodobacterales</taxon>
        <taxon>Roseobacteraceae</taxon>
        <taxon>Pseudosulfitobacter</taxon>
    </lineage>
</organism>
<dbReference type="Proteomes" id="UP000809337">
    <property type="component" value="Unassembled WGS sequence"/>
</dbReference>
<keyword evidence="2" id="KW-0812">Transmembrane</keyword>
<dbReference type="AlphaFoldDB" id="A0A9Q2NS46"/>
<dbReference type="RefSeq" id="WP_231035621.1">
    <property type="nucleotide sequence ID" value="NZ_JAJNGX010000019.1"/>
</dbReference>
<comment type="caution">
    <text evidence="3">The sequence shown here is derived from an EMBL/GenBank/DDBJ whole genome shotgun (WGS) entry which is preliminary data.</text>
</comment>
<evidence type="ECO:0000313" key="3">
    <source>
        <dbReference type="EMBL" id="MBM2356743.1"/>
    </source>
</evidence>
<name>A0A9Q2NS46_9RHOB</name>
<feature type="transmembrane region" description="Helical" evidence="2">
    <location>
        <begin position="12"/>
        <end position="31"/>
    </location>
</feature>
<gene>
    <name evidence="3" type="ORF">JQX14_19495</name>
</gene>
<keyword evidence="2" id="KW-1133">Transmembrane helix</keyword>
<keyword evidence="2" id="KW-0472">Membrane</keyword>
<sequence length="279" mass="32363">MRQSESFWSVKNPILYGIAGTTLVFAEYIYLATARSCQKGVCQTNYEHFLASSPNEIGDTLAGIAGILAFLWIIITVFLQSKELRIARQEYEKMADAQTGQLDLLKKQGDIFLKEQEQRMQDTYKDALDQMLIGIWYRMTTFPISYISWSIPEECYEDAEYADSIPLFHLPETDNVYVNEKTVSPAEREEMIRRQAISLKELEGQLAHCRPFMGDECLPGKPEQLVILIQEISKIRELEEKLSLAQRQRLEHLLLADTHFILRTIVGKKEWWSEREDMP</sequence>
<evidence type="ECO:0000313" key="4">
    <source>
        <dbReference type="Proteomes" id="UP000809337"/>
    </source>
</evidence>
<proteinExistence type="predicted"/>
<protein>
    <submittedName>
        <fullName evidence="3">Uncharacterized protein</fullName>
    </submittedName>
</protein>
<dbReference type="EMBL" id="JAFBWN010000019">
    <property type="protein sequence ID" value="MBM2356743.1"/>
    <property type="molecule type" value="Genomic_DNA"/>
</dbReference>
<feature type="transmembrane region" description="Helical" evidence="2">
    <location>
        <begin position="60"/>
        <end position="79"/>
    </location>
</feature>
<feature type="coiled-coil region" evidence="1">
    <location>
        <begin position="228"/>
        <end position="255"/>
    </location>
</feature>